<dbReference type="EMBL" id="JACGWM010001936">
    <property type="protein sequence ID" value="KAL0285483.1"/>
    <property type="molecule type" value="Genomic_DNA"/>
</dbReference>
<accession>A0AAW2IVP2</accession>
<organism evidence="3">
    <name type="scientific">Sesamum calycinum</name>
    <dbReference type="NCBI Taxonomy" id="2727403"/>
    <lineage>
        <taxon>Eukaryota</taxon>
        <taxon>Viridiplantae</taxon>
        <taxon>Streptophyta</taxon>
        <taxon>Embryophyta</taxon>
        <taxon>Tracheophyta</taxon>
        <taxon>Spermatophyta</taxon>
        <taxon>Magnoliopsida</taxon>
        <taxon>eudicotyledons</taxon>
        <taxon>Gunneridae</taxon>
        <taxon>Pentapetalae</taxon>
        <taxon>asterids</taxon>
        <taxon>lamiids</taxon>
        <taxon>Lamiales</taxon>
        <taxon>Pedaliaceae</taxon>
        <taxon>Sesamum</taxon>
    </lineage>
</organism>
<reference evidence="3" key="1">
    <citation type="submission" date="2020-06" db="EMBL/GenBank/DDBJ databases">
        <authorList>
            <person name="Li T."/>
            <person name="Hu X."/>
            <person name="Zhang T."/>
            <person name="Song X."/>
            <person name="Zhang H."/>
            <person name="Dai N."/>
            <person name="Sheng W."/>
            <person name="Hou X."/>
            <person name="Wei L."/>
        </authorList>
    </citation>
    <scope>NUCLEOTIDE SEQUENCE</scope>
    <source>
        <strain evidence="3">KEN8</strain>
        <tissue evidence="3">Leaf</tissue>
    </source>
</reference>
<dbReference type="FunFam" id="3.40.50.2000:FF:000108">
    <property type="entry name" value="UDP-glycosyltransferase 83A1"/>
    <property type="match status" value="1"/>
</dbReference>
<dbReference type="Gene3D" id="3.40.50.2000">
    <property type="entry name" value="Glycogen Phosphorylase B"/>
    <property type="match status" value="2"/>
</dbReference>
<protein>
    <submittedName>
        <fullName evidence="3">UDP-glycosyltransferase 83A1</fullName>
    </submittedName>
</protein>
<dbReference type="GO" id="GO:0080044">
    <property type="term" value="F:quercetin 7-O-glucosyltransferase activity"/>
    <property type="evidence" value="ECO:0007669"/>
    <property type="project" value="TreeGrafter"/>
</dbReference>
<name>A0AAW2IVP2_9LAMI</name>
<proteinExistence type="inferred from homology"/>
<comment type="similarity">
    <text evidence="1">Belongs to the UDP-glycosyltransferase family.</text>
</comment>
<reference evidence="3" key="2">
    <citation type="journal article" date="2024" name="Plant">
        <title>Genomic evolution and insights into agronomic trait innovations of Sesamum species.</title>
        <authorList>
            <person name="Miao H."/>
            <person name="Wang L."/>
            <person name="Qu L."/>
            <person name="Liu H."/>
            <person name="Sun Y."/>
            <person name="Le M."/>
            <person name="Wang Q."/>
            <person name="Wei S."/>
            <person name="Zheng Y."/>
            <person name="Lin W."/>
            <person name="Duan Y."/>
            <person name="Cao H."/>
            <person name="Xiong S."/>
            <person name="Wang X."/>
            <person name="Wei L."/>
            <person name="Li C."/>
            <person name="Ma Q."/>
            <person name="Ju M."/>
            <person name="Zhao R."/>
            <person name="Li G."/>
            <person name="Mu C."/>
            <person name="Tian Q."/>
            <person name="Mei H."/>
            <person name="Zhang T."/>
            <person name="Gao T."/>
            <person name="Zhang H."/>
        </authorList>
    </citation>
    <scope>NUCLEOTIDE SEQUENCE</scope>
    <source>
        <strain evidence="3">KEN8</strain>
    </source>
</reference>
<dbReference type="Pfam" id="PF00201">
    <property type="entry name" value="UDPGT"/>
    <property type="match status" value="1"/>
</dbReference>
<dbReference type="GO" id="GO:0080043">
    <property type="term" value="F:quercetin 3-O-glucosyltransferase activity"/>
    <property type="evidence" value="ECO:0007669"/>
    <property type="project" value="TreeGrafter"/>
</dbReference>
<evidence type="ECO:0000256" key="2">
    <source>
        <dbReference type="ARBA" id="ARBA00022679"/>
    </source>
</evidence>
<dbReference type="CDD" id="cd03784">
    <property type="entry name" value="GT1_Gtf-like"/>
    <property type="match status" value="1"/>
</dbReference>
<dbReference type="SUPFAM" id="SSF53756">
    <property type="entry name" value="UDP-Glycosyltransferase/glycogen phosphorylase"/>
    <property type="match status" value="1"/>
</dbReference>
<dbReference type="PANTHER" id="PTHR11926:SF1555">
    <property type="entry name" value="UDP-GLYCOSYLTRANSFERASE 83A1-LIKE"/>
    <property type="match status" value="1"/>
</dbReference>
<dbReference type="InterPro" id="IPR002213">
    <property type="entry name" value="UDP_glucos_trans"/>
</dbReference>
<comment type="caution">
    <text evidence="3">The sequence shown here is derived from an EMBL/GenBank/DDBJ whole genome shotgun (WGS) entry which is preliminary data.</text>
</comment>
<gene>
    <name evidence="3" type="ORF">Scaly_2817600</name>
</gene>
<keyword evidence="2" id="KW-0808">Transferase</keyword>
<evidence type="ECO:0000256" key="1">
    <source>
        <dbReference type="ARBA" id="ARBA00009995"/>
    </source>
</evidence>
<evidence type="ECO:0000313" key="3">
    <source>
        <dbReference type="EMBL" id="KAL0285483.1"/>
    </source>
</evidence>
<dbReference type="FunFam" id="3.40.50.2000:FF:000061">
    <property type="entry name" value="UDP-glycosyltransferase 83A1"/>
    <property type="match status" value="1"/>
</dbReference>
<sequence>MAKPHVLMVPFPVQGHVIPMFELAHCLAKHGIRITIVNIEIVHDLLVNSSTSSSALNDSIRLVSVSDGLESGERHIPGKLMEAVCRVMPLKIEELIREIGGCSPSSAADKVSCIVYDQSLGRIQQVAERMGIGSVAFVPAAAALLVLDQHSQLIQDGIIDNQGSPLTDKTVQFAPTMPIMSPSDFVWHRLKIASLQKLLFHIMTENNGPTKSADWLICNSVLDLEPGAFTMAPQILPIGPLLAINNRPAHSASGHFWQQEYECLEWLDRQPACSVIYVAFGSSVMLKKAQVEELALGLELTNRPFLWVVRAEAIDGADDWEGFLERVEGGGRIIGWAPQQRVLDHPSTACFISHCGWNSTLESVSSGVPMLCWPYLRDFINESYVCDIWKVGLRLEEEDNGMVASEEIKRKMDGLLGDGAFRERALRLKGKVGEIPTHLQQFRVSDVIATDKNWQLNMVDPFILMHIKDRILSTPIPSTTQSDTCVWNWEKTGIIRDSSSRFVVAFSAYIGMNTNNMAECWALRNGLEDGQISEGTHPFA</sequence>
<dbReference type="AlphaFoldDB" id="A0AAW2IVP2"/>
<dbReference type="PANTHER" id="PTHR11926">
    <property type="entry name" value="GLUCOSYL/GLUCURONOSYL TRANSFERASES"/>
    <property type="match status" value="1"/>
</dbReference>